<accession>A0A843X9V0</accession>
<evidence type="ECO:0000313" key="2">
    <source>
        <dbReference type="Proteomes" id="UP000652761"/>
    </source>
</evidence>
<protein>
    <submittedName>
        <fullName evidence="1">Uncharacterized protein</fullName>
    </submittedName>
</protein>
<sequence>MQVRDLNVHIHGRWLKYWRPSRWTLTQHGRPSLWTPIGSFGQNSKHAETMLNLYLCTCHTYGLTVIATKVVAKDDYVKRGYSYLRTREKMQKEPGSKNATSRLSP</sequence>
<gene>
    <name evidence="1" type="ORF">Taro_049043</name>
</gene>
<evidence type="ECO:0000313" key="1">
    <source>
        <dbReference type="EMBL" id="MQM16091.1"/>
    </source>
</evidence>
<organism evidence="1 2">
    <name type="scientific">Colocasia esculenta</name>
    <name type="common">Wild taro</name>
    <name type="synonym">Arum esculentum</name>
    <dbReference type="NCBI Taxonomy" id="4460"/>
    <lineage>
        <taxon>Eukaryota</taxon>
        <taxon>Viridiplantae</taxon>
        <taxon>Streptophyta</taxon>
        <taxon>Embryophyta</taxon>
        <taxon>Tracheophyta</taxon>
        <taxon>Spermatophyta</taxon>
        <taxon>Magnoliopsida</taxon>
        <taxon>Liliopsida</taxon>
        <taxon>Araceae</taxon>
        <taxon>Aroideae</taxon>
        <taxon>Colocasieae</taxon>
        <taxon>Colocasia</taxon>
    </lineage>
</organism>
<name>A0A843X9V0_COLES</name>
<comment type="caution">
    <text evidence="1">The sequence shown here is derived from an EMBL/GenBank/DDBJ whole genome shotgun (WGS) entry which is preliminary data.</text>
</comment>
<dbReference type="Proteomes" id="UP000652761">
    <property type="component" value="Unassembled WGS sequence"/>
</dbReference>
<dbReference type="AlphaFoldDB" id="A0A843X9V0"/>
<proteinExistence type="predicted"/>
<reference evidence="1" key="1">
    <citation type="submission" date="2017-07" db="EMBL/GenBank/DDBJ databases">
        <title>Taro Niue Genome Assembly and Annotation.</title>
        <authorList>
            <person name="Atibalentja N."/>
            <person name="Keating K."/>
            <person name="Fields C.J."/>
        </authorList>
    </citation>
    <scope>NUCLEOTIDE SEQUENCE</scope>
    <source>
        <strain evidence="1">Niue_2</strain>
        <tissue evidence="1">Leaf</tissue>
    </source>
</reference>
<keyword evidence="2" id="KW-1185">Reference proteome</keyword>
<feature type="non-terminal residue" evidence="1">
    <location>
        <position position="1"/>
    </location>
</feature>
<dbReference type="EMBL" id="NMUH01006836">
    <property type="protein sequence ID" value="MQM16091.1"/>
    <property type="molecule type" value="Genomic_DNA"/>
</dbReference>